<evidence type="ECO:0000313" key="14">
    <source>
        <dbReference type="Proteomes" id="UP000518288"/>
    </source>
</evidence>
<feature type="domain" description="AprE-like beta-barrel" evidence="12">
    <location>
        <begin position="343"/>
        <end position="436"/>
    </location>
</feature>
<reference evidence="13 14" key="1">
    <citation type="submission" date="2020-07" db="EMBL/GenBank/DDBJ databases">
        <title>Genomic Encyclopedia of Archaeal and Bacterial Type Strains, Phase II (KMG-II): from individual species to whole genera.</title>
        <authorList>
            <person name="Goeker M."/>
        </authorList>
    </citation>
    <scope>NUCLEOTIDE SEQUENCE [LARGE SCALE GENOMIC DNA]</scope>
    <source>
        <strain evidence="13 14">DSM 21226</strain>
    </source>
</reference>
<evidence type="ECO:0000256" key="9">
    <source>
        <dbReference type="RuleBase" id="RU365093"/>
    </source>
</evidence>
<protein>
    <recommendedName>
        <fullName evidence="9">Membrane fusion protein (MFP) family protein</fullName>
    </recommendedName>
</protein>
<dbReference type="AlphaFoldDB" id="A0A7Y9R1C3"/>
<dbReference type="InterPro" id="IPR058982">
    <property type="entry name" value="Beta-barrel_AprE"/>
</dbReference>
<dbReference type="GO" id="GO:0009306">
    <property type="term" value="P:protein secretion"/>
    <property type="evidence" value="ECO:0007669"/>
    <property type="project" value="InterPro"/>
</dbReference>
<name>A0A7Y9R1C3_9BURK</name>
<dbReference type="InterPro" id="IPR010129">
    <property type="entry name" value="T1SS_HlyD"/>
</dbReference>
<evidence type="ECO:0000256" key="4">
    <source>
        <dbReference type="ARBA" id="ARBA00022475"/>
    </source>
</evidence>
<keyword evidence="4 9" id="KW-1003">Cell membrane</keyword>
<keyword evidence="5 9" id="KW-0997">Cell inner membrane</keyword>
<evidence type="ECO:0000256" key="8">
    <source>
        <dbReference type="ARBA" id="ARBA00023136"/>
    </source>
</evidence>
<dbReference type="InterPro" id="IPR006144">
    <property type="entry name" value="Secretion_HlyD_CS"/>
</dbReference>
<dbReference type="Proteomes" id="UP000518288">
    <property type="component" value="Unassembled WGS sequence"/>
</dbReference>
<evidence type="ECO:0000256" key="3">
    <source>
        <dbReference type="ARBA" id="ARBA00022448"/>
    </source>
</evidence>
<proteinExistence type="inferred from homology"/>
<dbReference type="InterPro" id="IPR050739">
    <property type="entry name" value="MFP"/>
</dbReference>
<evidence type="ECO:0000256" key="2">
    <source>
        <dbReference type="ARBA" id="ARBA00009477"/>
    </source>
</evidence>
<gene>
    <name evidence="13" type="ORF">BDD16_002153</name>
</gene>
<dbReference type="Pfam" id="PF25994">
    <property type="entry name" value="HH_AprE"/>
    <property type="match status" value="1"/>
</dbReference>
<feature type="compositionally biased region" description="Polar residues" evidence="10">
    <location>
        <begin position="145"/>
        <end position="158"/>
    </location>
</feature>
<keyword evidence="7" id="KW-1133">Transmembrane helix</keyword>
<comment type="subcellular location">
    <subcellularLocation>
        <location evidence="1 9">Cell inner membrane</location>
        <topology evidence="1 9">Single-pass membrane protein</topology>
    </subcellularLocation>
</comment>
<evidence type="ECO:0000259" key="11">
    <source>
        <dbReference type="Pfam" id="PF25994"/>
    </source>
</evidence>
<dbReference type="InterPro" id="IPR058781">
    <property type="entry name" value="HH_AprE-like"/>
</dbReference>
<evidence type="ECO:0000256" key="10">
    <source>
        <dbReference type="SAM" id="MobiDB-lite"/>
    </source>
</evidence>
<evidence type="ECO:0000256" key="1">
    <source>
        <dbReference type="ARBA" id="ARBA00004377"/>
    </source>
</evidence>
<evidence type="ECO:0000259" key="12">
    <source>
        <dbReference type="Pfam" id="PF26002"/>
    </source>
</evidence>
<accession>A0A7Y9R1C3</accession>
<dbReference type="NCBIfam" id="TIGR01843">
    <property type="entry name" value="type_I_hlyD"/>
    <property type="match status" value="1"/>
</dbReference>
<feature type="region of interest" description="Disordered" evidence="10">
    <location>
        <begin position="138"/>
        <end position="158"/>
    </location>
</feature>
<dbReference type="Pfam" id="PF26002">
    <property type="entry name" value="Beta-barrel_AprE"/>
    <property type="match status" value="1"/>
</dbReference>
<dbReference type="PANTHER" id="PTHR30386">
    <property type="entry name" value="MEMBRANE FUSION SUBUNIT OF EMRAB-TOLC MULTIDRUG EFFLUX PUMP"/>
    <property type="match status" value="1"/>
</dbReference>
<feature type="domain" description="AprE-like long alpha-helical hairpin" evidence="11">
    <location>
        <begin position="117"/>
        <end position="299"/>
    </location>
</feature>
<evidence type="ECO:0000256" key="5">
    <source>
        <dbReference type="ARBA" id="ARBA00022519"/>
    </source>
</evidence>
<dbReference type="PRINTS" id="PR01490">
    <property type="entry name" value="RTXTOXIND"/>
</dbReference>
<dbReference type="PANTHER" id="PTHR30386:SF26">
    <property type="entry name" value="TRANSPORT PROTEIN COMB"/>
    <property type="match status" value="1"/>
</dbReference>
<dbReference type="PROSITE" id="PS00543">
    <property type="entry name" value="HLYD_FAMILY"/>
    <property type="match status" value="1"/>
</dbReference>
<comment type="caution">
    <text evidence="13">The sequence shown here is derived from an EMBL/GenBank/DDBJ whole genome shotgun (WGS) entry which is preliminary data.</text>
</comment>
<sequence length="459" mass="50894">MTTHPPAAAQPVANAAQVDQLLRDFVPEARAIELQEPPASGRWTLYALLALIATAITWASVSQIDRLVTGTGRLVAPVANLTVRPLEGGVLRSLHVRVGQVVRKGEVLATLDQTFAGADARQLDSRRETLTLQSQRLQREVDGTHTPTPGARSTNGDIGQRALQSQLLAERQATFAARMRQFDEGIARLKATLETNRQDQAALARRVAALEELEKMQTDLENSQFVSRAQRLEIQDKRLEVQRDRTQAINREQEILREIAAVEAERTTFGKAWRQEAMEKLSTTVQERDEVTEQANKARLRSSLVTLVAQQDAVVLEIGKVAVGAVVRESEPLLTLVPIGQTLEAEVEIRPEDIAEIRAGDTARLKIDAYPFQKHGTATGRISSVSADAFSRPAPLGGTDYYYLARITLEDTRLDGLKEPPRLLPGMTMSGEVITGQRRVISYFLYPIIRTLDESFRER</sequence>
<evidence type="ECO:0000256" key="6">
    <source>
        <dbReference type="ARBA" id="ARBA00022692"/>
    </source>
</evidence>
<evidence type="ECO:0000256" key="7">
    <source>
        <dbReference type="ARBA" id="ARBA00022989"/>
    </source>
</evidence>
<dbReference type="GO" id="GO:0005886">
    <property type="term" value="C:plasma membrane"/>
    <property type="evidence" value="ECO:0007669"/>
    <property type="project" value="UniProtKB-SubCell"/>
</dbReference>
<dbReference type="EMBL" id="JACCFH010000001">
    <property type="protein sequence ID" value="NYG33167.1"/>
    <property type="molecule type" value="Genomic_DNA"/>
</dbReference>
<keyword evidence="14" id="KW-1185">Reference proteome</keyword>
<dbReference type="RefSeq" id="WP_179633969.1">
    <property type="nucleotide sequence ID" value="NZ_JACCFH010000001.1"/>
</dbReference>
<keyword evidence="8" id="KW-0472">Membrane</keyword>
<keyword evidence="6" id="KW-0812">Transmembrane</keyword>
<organism evidence="13 14">
    <name type="scientific">Sphaerotilus montanus</name>
    <dbReference type="NCBI Taxonomy" id="522889"/>
    <lineage>
        <taxon>Bacteria</taxon>
        <taxon>Pseudomonadati</taxon>
        <taxon>Pseudomonadota</taxon>
        <taxon>Betaproteobacteria</taxon>
        <taxon>Burkholderiales</taxon>
        <taxon>Sphaerotilaceae</taxon>
        <taxon>Sphaerotilus</taxon>
    </lineage>
</organism>
<keyword evidence="3 9" id="KW-0813">Transport</keyword>
<comment type="similarity">
    <text evidence="2 9">Belongs to the membrane fusion protein (MFP) (TC 8.A.1) family.</text>
</comment>
<evidence type="ECO:0000313" key="13">
    <source>
        <dbReference type="EMBL" id="NYG33167.1"/>
    </source>
</evidence>
<dbReference type="Gene3D" id="2.40.30.170">
    <property type="match status" value="1"/>
</dbReference>